<dbReference type="InterPro" id="IPR020449">
    <property type="entry name" value="Tscrpt_reg_AraC-type_HTH"/>
</dbReference>
<keyword evidence="2" id="KW-0808">Transferase</keyword>
<dbReference type="SUPFAM" id="SSF57884">
    <property type="entry name" value="Ada DNA repair protein, N-terminal domain (N-Ada 10)"/>
    <property type="match status" value="1"/>
</dbReference>
<name>A0ABQ4K868_9BACI</name>
<dbReference type="Pfam" id="PF02805">
    <property type="entry name" value="Ada_Zn_binding"/>
    <property type="match status" value="1"/>
</dbReference>
<feature type="domain" description="HTH araC/xylS-type" evidence="7">
    <location>
        <begin position="89"/>
        <end position="187"/>
    </location>
</feature>
<keyword evidence="3" id="KW-0805">Transcription regulation</keyword>
<evidence type="ECO:0000256" key="3">
    <source>
        <dbReference type="ARBA" id="ARBA00023015"/>
    </source>
</evidence>
<dbReference type="Gene3D" id="1.10.10.60">
    <property type="entry name" value="Homeodomain-like"/>
    <property type="match status" value="2"/>
</dbReference>
<dbReference type="InterPro" id="IPR004026">
    <property type="entry name" value="Ada_DNA_repair_Zn-bd"/>
</dbReference>
<dbReference type="SUPFAM" id="SSF46689">
    <property type="entry name" value="Homeodomain-like"/>
    <property type="match status" value="2"/>
</dbReference>
<evidence type="ECO:0000256" key="4">
    <source>
        <dbReference type="ARBA" id="ARBA00023125"/>
    </source>
</evidence>
<accession>A0ABQ4K868</accession>
<evidence type="ECO:0000256" key="5">
    <source>
        <dbReference type="ARBA" id="ARBA00023159"/>
    </source>
</evidence>
<dbReference type="PANTHER" id="PTHR43280">
    <property type="entry name" value="ARAC-FAMILY TRANSCRIPTIONAL REGULATOR"/>
    <property type="match status" value="1"/>
</dbReference>
<protein>
    <submittedName>
        <fullName evidence="8">AraC family transcriptional regulator</fullName>
    </submittedName>
</protein>
<evidence type="ECO:0000256" key="6">
    <source>
        <dbReference type="ARBA" id="ARBA00023163"/>
    </source>
</evidence>
<dbReference type="Proteomes" id="UP000680279">
    <property type="component" value="Unassembled WGS sequence"/>
</dbReference>
<keyword evidence="9" id="KW-1185">Reference proteome</keyword>
<keyword evidence="4" id="KW-0238">DNA-binding</keyword>
<evidence type="ECO:0000313" key="9">
    <source>
        <dbReference type="Proteomes" id="UP000680279"/>
    </source>
</evidence>
<dbReference type="InterPro" id="IPR035451">
    <property type="entry name" value="Ada-like_dom_sf"/>
</dbReference>
<reference evidence="8 9" key="1">
    <citation type="submission" date="2021-03" db="EMBL/GenBank/DDBJ databases">
        <title>Antimicrobial resistance genes in bacteria isolated from Japanese honey, and their potential for conferring macrolide and lincosamide resistance in the American foulbrood pathogen Paenibacillus larvae.</title>
        <authorList>
            <person name="Okamoto M."/>
            <person name="Kumagai M."/>
            <person name="Kanamori H."/>
            <person name="Takamatsu D."/>
        </authorList>
    </citation>
    <scope>NUCLEOTIDE SEQUENCE [LARGE SCALE GENOMIC DNA]</scope>
    <source>
        <strain evidence="8 9">J1TS3</strain>
    </source>
</reference>
<organism evidence="8 9">
    <name type="scientific">Siminovitchia fordii</name>
    <dbReference type="NCBI Taxonomy" id="254759"/>
    <lineage>
        <taxon>Bacteria</taxon>
        <taxon>Bacillati</taxon>
        <taxon>Bacillota</taxon>
        <taxon>Bacilli</taxon>
        <taxon>Bacillales</taxon>
        <taxon>Bacillaceae</taxon>
        <taxon>Siminovitchia</taxon>
    </lineage>
</organism>
<dbReference type="EMBL" id="BOQT01000011">
    <property type="protein sequence ID" value="GIN21929.1"/>
    <property type="molecule type" value="Genomic_DNA"/>
</dbReference>
<evidence type="ECO:0000259" key="7">
    <source>
        <dbReference type="PROSITE" id="PS01124"/>
    </source>
</evidence>
<sequence length="200" mass="23516">MTLQTKLSTALMWEAVVSCNQIYDGKFFYAVKTTGIFCRPSCKSKTPNHKNICFFETATEAMNQGFRPCKRCKPDLQVDIFDPHLEIVEQTKNYLEHHYQEKIMLHTLALKIGISQYYLNRIFKEKTGFTPHMYLENIRIEKARGLLLSTAYSSTEICFQVGYNNFSSFYRQFKKLSGCSPNQYRTKKEWKDFNCETNKK</sequence>
<dbReference type="PIRSF" id="PIRSF000408">
    <property type="entry name" value="Alkyltransferas_AdaA"/>
    <property type="match status" value="1"/>
</dbReference>
<evidence type="ECO:0000256" key="2">
    <source>
        <dbReference type="ARBA" id="ARBA00022603"/>
    </source>
</evidence>
<dbReference type="PRINTS" id="PR00032">
    <property type="entry name" value="HTHARAC"/>
</dbReference>
<keyword evidence="6" id="KW-0804">Transcription</keyword>
<dbReference type="InterPro" id="IPR009057">
    <property type="entry name" value="Homeodomain-like_sf"/>
</dbReference>
<dbReference type="SMART" id="SM00342">
    <property type="entry name" value="HTH_ARAC"/>
    <property type="match status" value="1"/>
</dbReference>
<evidence type="ECO:0000313" key="8">
    <source>
        <dbReference type="EMBL" id="GIN21929.1"/>
    </source>
</evidence>
<evidence type="ECO:0000256" key="1">
    <source>
        <dbReference type="ARBA" id="ARBA00001947"/>
    </source>
</evidence>
<dbReference type="Gene3D" id="3.40.10.10">
    <property type="entry name" value="DNA Methylphosphotriester Repair Domain"/>
    <property type="match status" value="1"/>
</dbReference>
<proteinExistence type="predicted"/>
<gene>
    <name evidence="8" type="ORF">J1TS3_30630</name>
</gene>
<dbReference type="Pfam" id="PF12833">
    <property type="entry name" value="HTH_18"/>
    <property type="match status" value="1"/>
</dbReference>
<keyword evidence="2" id="KW-0489">Methyltransferase</keyword>
<dbReference type="InterPro" id="IPR016220">
    <property type="entry name" value="Me-P-triester_DNA_alkyl-Trfase"/>
</dbReference>
<dbReference type="PROSITE" id="PS01124">
    <property type="entry name" value="HTH_ARAC_FAMILY_2"/>
    <property type="match status" value="1"/>
</dbReference>
<dbReference type="InterPro" id="IPR018060">
    <property type="entry name" value="HTH_AraC"/>
</dbReference>
<keyword evidence="5" id="KW-0010">Activator</keyword>
<dbReference type="PANTHER" id="PTHR43280:SF2">
    <property type="entry name" value="HTH-TYPE TRANSCRIPTIONAL REGULATOR EXSA"/>
    <property type="match status" value="1"/>
</dbReference>
<comment type="caution">
    <text evidence="8">The sequence shown here is derived from an EMBL/GenBank/DDBJ whole genome shotgun (WGS) entry which is preliminary data.</text>
</comment>
<comment type="cofactor">
    <cofactor evidence="1">
        <name>Zn(2+)</name>
        <dbReference type="ChEBI" id="CHEBI:29105"/>
    </cofactor>
</comment>